<comment type="caution">
    <text evidence="13">The sequence shown here is derived from an EMBL/GenBank/DDBJ whole genome shotgun (WGS) entry which is preliminary data.</text>
</comment>
<evidence type="ECO:0000256" key="2">
    <source>
        <dbReference type="ARBA" id="ARBA00004141"/>
    </source>
</evidence>
<evidence type="ECO:0000256" key="7">
    <source>
        <dbReference type="ARBA" id="ARBA00022833"/>
    </source>
</evidence>
<dbReference type="Proteomes" id="UP000177043">
    <property type="component" value="Unassembled WGS sequence"/>
</dbReference>
<evidence type="ECO:0000256" key="4">
    <source>
        <dbReference type="ARBA" id="ARBA00022670"/>
    </source>
</evidence>
<evidence type="ECO:0000259" key="12">
    <source>
        <dbReference type="PROSITE" id="PS50106"/>
    </source>
</evidence>
<evidence type="ECO:0000256" key="8">
    <source>
        <dbReference type="ARBA" id="ARBA00022989"/>
    </source>
</evidence>
<keyword evidence="11" id="KW-0479">Metal-binding</keyword>
<dbReference type="PANTHER" id="PTHR42837:SF2">
    <property type="entry name" value="MEMBRANE METALLOPROTEASE ARASP2, CHLOROPLASTIC-RELATED"/>
    <property type="match status" value="1"/>
</dbReference>
<feature type="domain" description="PDZ" evidence="12">
    <location>
        <begin position="119"/>
        <end position="196"/>
    </location>
</feature>
<sequence length="362" mass="39125">MTIVLFIFIIAVLVFVHELGHFLAAKLFGVRVDEFGLGFPPRAYARRLGETEYSLNFIPFGGFVKIFGETPDANTEAGPEHARSLTARPKWQQATILVAGVFFNWLLAWLFISIGFMSGLPLATSQATDVQLTDVRTAIIQVSAGSPAAKAGLKTGDVITYIASGRQNVNRPTVARFQEVIKKSPDLVTIGYERGDKKSQVSLVPEAGLIEEGKAIGVALGGIGTLRLPPLQAISKGFFQTWGMTKMIFSGLGDMVQGLWAGGSVKDTVMGPVGIAGLVGDARSLGWVYLLTFAAFISLDLAVINLMPFPALDGGRLFFLLIEAVKGSPIRPKIANIFNLVGFLLLIGLMLVVTFFDIWRLF</sequence>
<dbReference type="AlphaFoldDB" id="A0A1G2QDT4"/>
<evidence type="ECO:0000256" key="3">
    <source>
        <dbReference type="ARBA" id="ARBA00007931"/>
    </source>
</evidence>
<dbReference type="PANTHER" id="PTHR42837">
    <property type="entry name" value="REGULATOR OF SIGMA-E PROTEASE RSEP"/>
    <property type="match status" value="1"/>
</dbReference>
<evidence type="ECO:0000256" key="5">
    <source>
        <dbReference type="ARBA" id="ARBA00022692"/>
    </source>
</evidence>
<dbReference type="EC" id="3.4.24.-" evidence="11"/>
<evidence type="ECO:0000313" key="14">
    <source>
        <dbReference type="Proteomes" id="UP000177043"/>
    </source>
</evidence>
<keyword evidence="7 11" id="KW-0862">Zinc</keyword>
<reference evidence="13 14" key="1">
    <citation type="journal article" date="2016" name="Nat. Commun.">
        <title>Thousands of microbial genomes shed light on interconnected biogeochemical processes in an aquifer system.</title>
        <authorList>
            <person name="Anantharaman K."/>
            <person name="Brown C.T."/>
            <person name="Hug L.A."/>
            <person name="Sharon I."/>
            <person name="Castelle C.J."/>
            <person name="Probst A.J."/>
            <person name="Thomas B.C."/>
            <person name="Singh A."/>
            <person name="Wilkins M.J."/>
            <person name="Karaoz U."/>
            <person name="Brodie E.L."/>
            <person name="Williams K.H."/>
            <person name="Hubbard S.S."/>
            <person name="Banfield J.F."/>
        </authorList>
    </citation>
    <scope>NUCLEOTIDE SEQUENCE [LARGE SCALE GENOMIC DNA]</scope>
</reference>
<evidence type="ECO:0000256" key="10">
    <source>
        <dbReference type="ARBA" id="ARBA00023136"/>
    </source>
</evidence>
<dbReference type="EMBL" id="MHTJ01000003">
    <property type="protein sequence ID" value="OHA58687.1"/>
    <property type="molecule type" value="Genomic_DNA"/>
</dbReference>
<accession>A0A1G2QDT4</accession>
<dbReference type="InterPro" id="IPR008915">
    <property type="entry name" value="Peptidase_M50"/>
</dbReference>
<dbReference type="GO" id="GO:0004222">
    <property type="term" value="F:metalloendopeptidase activity"/>
    <property type="evidence" value="ECO:0007669"/>
    <property type="project" value="InterPro"/>
</dbReference>
<dbReference type="InterPro" id="IPR004387">
    <property type="entry name" value="Pept_M50_Zn"/>
</dbReference>
<gene>
    <name evidence="13" type="ORF">A2571_02870</name>
</gene>
<comment type="similarity">
    <text evidence="3 11">Belongs to the peptidase M50B family.</text>
</comment>
<name>A0A1G2QDT4_9BACT</name>
<feature type="transmembrane region" description="Helical" evidence="11">
    <location>
        <begin position="337"/>
        <end position="359"/>
    </location>
</feature>
<dbReference type="NCBIfam" id="TIGR00054">
    <property type="entry name" value="RIP metalloprotease RseP"/>
    <property type="match status" value="1"/>
</dbReference>
<protein>
    <recommendedName>
        <fullName evidence="11">Zinc metalloprotease</fullName>
        <ecNumber evidence="11">3.4.24.-</ecNumber>
    </recommendedName>
</protein>
<comment type="subcellular location">
    <subcellularLocation>
        <location evidence="2">Membrane</location>
        <topology evidence="2">Multi-pass membrane protein</topology>
    </subcellularLocation>
</comment>
<evidence type="ECO:0000256" key="1">
    <source>
        <dbReference type="ARBA" id="ARBA00001947"/>
    </source>
</evidence>
<dbReference type="STRING" id="1802438.A2571_02870"/>
<evidence type="ECO:0000256" key="11">
    <source>
        <dbReference type="RuleBase" id="RU362031"/>
    </source>
</evidence>
<proteinExistence type="inferred from homology"/>
<dbReference type="PROSITE" id="PS50106">
    <property type="entry name" value="PDZ"/>
    <property type="match status" value="1"/>
</dbReference>
<feature type="transmembrane region" description="Helical" evidence="11">
    <location>
        <begin position="287"/>
        <end position="307"/>
    </location>
</feature>
<dbReference type="GO" id="GO:0006508">
    <property type="term" value="P:proteolysis"/>
    <property type="evidence" value="ECO:0007669"/>
    <property type="project" value="UniProtKB-KW"/>
</dbReference>
<feature type="transmembrane region" description="Helical" evidence="11">
    <location>
        <begin position="94"/>
        <end position="116"/>
    </location>
</feature>
<dbReference type="GO" id="GO:0046872">
    <property type="term" value="F:metal ion binding"/>
    <property type="evidence" value="ECO:0007669"/>
    <property type="project" value="UniProtKB-KW"/>
</dbReference>
<comment type="cofactor">
    <cofactor evidence="1 11">
        <name>Zn(2+)</name>
        <dbReference type="ChEBI" id="CHEBI:29105"/>
    </cofactor>
</comment>
<dbReference type="InterPro" id="IPR036034">
    <property type="entry name" value="PDZ_sf"/>
</dbReference>
<keyword evidence="5 11" id="KW-0812">Transmembrane</keyword>
<dbReference type="CDD" id="cd06163">
    <property type="entry name" value="S2P-M50_PDZ_RseP-like"/>
    <property type="match status" value="1"/>
</dbReference>
<dbReference type="Gene3D" id="2.30.42.10">
    <property type="match status" value="1"/>
</dbReference>
<dbReference type="Pfam" id="PF02163">
    <property type="entry name" value="Peptidase_M50"/>
    <property type="match status" value="1"/>
</dbReference>
<keyword evidence="4 13" id="KW-0645">Protease</keyword>
<keyword evidence="6 11" id="KW-0378">Hydrolase</keyword>
<organism evidence="13 14">
    <name type="scientific">Candidatus Vogelbacteria bacterium RIFOXYD1_FULL_44_32</name>
    <dbReference type="NCBI Taxonomy" id="1802438"/>
    <lineage>
        <taxon>Bacteria</taxon>
        <taxon>Candidatus Vogeliibacteriota</taxon>
    </lineage>
</organism>
<dbReference type="GO" id="GO:0016020">
    <property type="term" value="C:membrane"/>
    <property type="evidence" value="ECO:0007669"/>
    <property type="project" value="UniProtKB-SubCell"/>
</dbReference>
<evidence type="ECO:0000256" key="9">
    <source>
        <dbReference type="ARBA" id="ARBA00023049"/>
    </source>
</evidence>
<dbReference type="InterPro" id="IPR001478">
    <property type="entry name" value="PDZ"/>
</dbReference>
<dbReference type="SUPFAM" id="SSF50156">
    <property type="entry name" value="PDZ domain-like"/>
    <property type="match status" value="1"/>
</dbReference>
<evidence type="ECO:0000313" key="13">
    <source>
        <dbReference type="EMBL" id="OHA58687.1"/>
    </source>
</evidence>
<keyword evidence="8 11" id="KW-1133">Transmembrane helix</keyword>
<keyword evidence="9 11" id="KW-0482">Metalloprotease</keyword>
<evidence type="ECO:0000256" key="6">
    <source>
        <dbReference type="ARBA" id="ARBA00022801"/>
    </source>
</evidence>
<keyword evidence="10 11" id="KW-0472">Membrane</keyword>
<dbReference type="SMART" id="SM00228">
    <property type="entry name" value="PDZ"/>
    <property type="match status" value="1"/>
</dbReference>